<gene>
    <name evidence="2" type="ORF">KUDE01_030019</name>
</gene>
<evidence type="ECO:0000313" key="3">
    <source>
        <dbReference type="Proteomes" id="UP001228049"/>
    </source>
</evidence>
<evidence type="ECO:0000256" key="1">
    <source>
        <dbReference type="SAM" id="MobiDB-lite"/>
    </source>
</evidence>
<dbReference type="Proteomes" id="UP001228049">
    <property type="component" value="Unassembled WGS sequence"/>
</dbReference>
<proteinExistence type="predicted"/>
<evidence type="ECO:0000313" key="2">
    <source>
        <dbReference type="EMBL" id="KAK1886302.1"/>
    </source>
</evidence>
<sequence length="148" mass="15942">MQSRRSFVPAYLQALELEALPVRDAVIAGWSWLRLGPFSSFHHGAPNEAWAHSMSMGAPDTPLMEPTEGLQPLPATPSDPGYLKRRGGGGGGAMCSESGGGCCSRVSWETHFVPRLCEKVTAREEYPQAPAAGRLQGELFLFKQEVAG</sequence>
<organism evidence="2 3">
    <name type="scientific">Dissostichus eleginoides</name>
    <name type="common">Patagonian toothfish</name>
    <name type="synonym">Dissostichus amissus</name>
    <dbReference type="NCBI Taxonomy" id="100907"/>
    <lineage>
        <taxon>Eukaryota</taxon>
        <taxon>Metazoa</taxon>
        <taxon>Chordata</taxon>
        <taxon>Craniata</taxon>
        <taxon>Vertebrata</taxon>
        <taxon>Euteleostomi</taxon>
        <taxon>Actinopterygii</taxon>
        <taxon>Neopterygii</taxon>
        <taxon>Teleostei</taxon>
        <taxon>Neoteleostei</taxon>
        <taxon>Acanthomorphata</taxon>
        <taxon>Eupercaria</taxon>
        <taxon>Perciformes</taxon>
        <taxon>Notothenioidei</taxon>
        <taxon>Nototheniidae</taxon>
        <taxon>Dissostichus</taxon>
    </lineage>
</organism>
<dbReference type="AlphaFoldDB" id="A0AAD9BLG1"/>
<feature type="compositionally biased region" description="Gly residues" evidence="1">
    <location>
        <begin position="88"/>
        <end position="100"/>
    </location>
</feature>
<keyword evidence="3" id="KW-1185">Reference proteome</keyword>
<dbReference type="EMBL" id="JASDAP010000020">
    <property type="protein sequence ID" value="KAK1886302.1"/>
    <property type="molecule type" value="Genomic_DNA"/>
</dbReference>
<name>A0AAD9BLG1_DISEL</name>
<protein>
    <submittedName>
        <fullName evidence="2">Methionine synthase</fullName>
    </submittedName>
</protein>
<comment type="caution">
    <text evidence="2">The sequence shown here is derived from an EMBL/GenBank/DDBJ whole genome shotgun (WGS) entry which is preliminary data.</text>
</comment>
<feature type="region of interest" description="Disordered" evidence="1">
    <location>
        <begin position="51"/>
        <end position="100"/>
    </location>
</feature>
<reference evidence="2" key="1">
    <citation type="submission" date="2023-04" db="EMBL/GenBank/DDBJ databases">
        <title>Chromosome-level genome of Chaenocephalus aceratus.</title>
        <authorList>
            <person name="Park H."/>
        </authorList>
    </citation>
    <scope>NUCLEOTIDE SEQUENCE</scope>
    <source>
        <strain evidence="2">DE</strain>
        <tissue evidence="2">Muscle</tissue>
    </source>
</reference>
<accession>A0AAD9BLG1</accession>